<evidence type="ECO:0008006" key="5">
    <source>
        <dbReference type="Google" id="ProtNLM"/>
    </source>
</evidence>
<dbReference type="Pfam" id="PF00201">
    <property type="entry name" value="UDPGT"/>
    <property type="match status" value="1"/>
</dbReference>
<feature type="signal peptide" evidence="2">
    <location>
        <begin position="1"/>
        <end position="16"/>
    </location>
</feature>
<feature type="chain" id="PRO_5042113982" description="Glucuronosyltransferase" evidence="2">
    <location>
        <begin position="17"/>
        <end position="196"/>
    </location>
</feature>
<dbReference type="InterPro" id="IPR002213">
    <property type="entry name" value="UDP_glucos_trans"/>
</dbReference>
<organism evidence="3 4">
    <name type="scientific">Mesorhabditis belari</name>
    <dbReference type="NCBI Taxonomy" id="2138241"/>
    <lineage>
        <taxon>Eukaryota</taxon>
        <taxon>Metazoa</taxon>
        <taxon>Ecdysozoa</taxon>
        <taxon>Nematoda</taxon>
        <taxon>Chromadorea</taxon>
        <taxon>Rhabditida</taxon>
        <taxon>Rhabditina</taxon>
        <taxon>Rhabditomorpha</taxon>
        <taxon>Rhabditoidea</taxon>
        <taxon>Rhabditidae</taxon>
        <taxon>Mesorhabditinae</taxon>
        <taxon>Mesorhabditis</taxon>
    </lineage>
</organism>
<evidence type="ECO:0000256" key="1">
    <source>
        <dbReference type="ARBA" id="ARBA00022679"/>
    </source>
</evidence>
<reference evidence="4" key="1">
    <citation type="submission" date="2024-02" db="UniProtKB">
        <authorList>
            <consortium name="WormBaseParasite"/>
        </authorList>
    </citation>
    <scope>IDENTIFICATION</scope>
</reference>
<accession>A0AAF3EZ62</accession>
<dbReference type="WBParaSite" id="MBELARI_LOCUS19433">
    <property type="protein sequence ID" value="MBELARI_LOCUS19433"/>
    <property type="gene ID" value="MBELARI_LOCUS19433"/>
</dbReference>
<protein>
    <recommendedName>
        <fullName evidence="5">Glucuronosyltransferase</fullName>
    </recommendedName>
</protein>
<dbReference type="AlphaFoldDB" id="A0AAF3EZ62"/>
<evidence type="ECO:0000256" key="2">
    <source>
        <dbReference type="SAM" id="SignalP"/>
    </source>
</evidence>
<keyword evidence="3" id="KW-1185">Reference proteome</keyword>
<proteinExistence type="predicted"/>
<dbReference type="Proteomes" id="UP000887575">
    <property type="component" value="Unassembled WGS sequence"/>
</dbReference>
<keyword evidence="1" id="KW-0808">Transferase</keyword>
<evidence type="ECO:0000313" key="4">
    <source>
        <dbReference type="WBParaSite" id="MBELARI_LOCUS19433"/>
    </source>
</evidence>
<sequence>MKLIFLFFALLSASFAAKVAVFYLELSNSQILWNARVAETLIEGGHDVTLITIQPMSGLKRNVQIDPRIKEFIVEAKGNITVDEMERVQSELIFNEIPVWDKRSFGMLSMLSQIMGESCEKTILNKELFKFLEKEKFDVVFRICTIIAQLESFIWLGSNPGSGFKLVGCWNSWEKLSECRTSRVSFHLEEWTLAQE</sequence>
<evidence type="ECO:0000313" key="3">
    <source>
        <dbReference type="Proteomes" id="UP000887575"/>
    </source>
</evidence>
<dbReference type="GO" id="GO:0008194">
    <property type="term" value="F:UDP-glycosyltransferase activity"/>
    <property type="evidence" value="ECO:0007669"/>
    <property type="project" value="InterPro"/>
</dbReference>
<name>A0AAF3EZ62_9BILA</name>
<keyword evidence="2" id="KW-0732">Signal</keyword>